<dbReference type="Proteomes" id="UP000607197">
    <property type="component" value="Unassembled WGS sequence"/>
</dbReference>
<reference evidence="1" key="1">
    <citation type="journal article" date="2014" name="Int. J. Syst. Evol. Microbiol.">
        <title>Complete genome sequence of Corynebacterium casei LMG S-19264T (=DSM 44701T), isolated from a smear-ripened cheese.</title>
        <authorList>
            <consortium name="US DOE Joint Genome Institute (JGI-PGF)"/>
            <person name="Walter F."/>
            <person name="Albersmeier A."/>
            <person name="Kalinowski J."/>
            <person name="Ruckert C."/>
        </authorList>
    </citation>
    <scope>NUCLEOTIDE SEQUENCE</scope>
    <source>
        <strain evidence="1">JCM 19596</strain>
    </source>
</reference>
<gene>
    <name evidence="1" type="ORF">GCM10009039_02520</name>
</gene>
<keyword evidence="2" id="KW-1185">Reference proteome</keyword>
<evidence type="ECO:0000313" key="1">
    <source>
        <dbReference type="EMBL" id="GGL47785.1"/>
    </source>
</evidence>
<accession>A0A830F237</accession>
<dbReference type="Pfam" id="PF19128">
    <property type="entry name" value="DUF5811"/>
    <property type="match status" value="1"/>
</dbReference>
<dbReference type="InterPro" id="IPR043835">
    <property type="entry name" value="DUF5811"/>
</dbReference>
<evidence type="ECO:0000313" key="2">
    <source>
        <dbReference type="Proteomes" id="UP000607197"/>
    </source>
</evidence>
<protein>
    <submittedName>
        <fullName evidence="1">Uncharacterized protein</fullName>
    </submittedName>
</protein>
<sequence length="132" mass="14138">MRSGYQWVMNANTPYAGPQGAGITGDDLSAGQRRSLRTSVSRIAARTRDFLPDEFVVGSEVRDGRDGLQVTVAVRPPVGNPVSAGFRPDFDADADDLIPADERDEVARGLAASAALQVKQVMTSDKYTPTAR</sequence>
<proteinExistence type="predicted"/>
<name>A0A830F237_9EURY</name>
<dbReference type="AlphaFoldDB" id="A0A830F237"/>
<reference evidence="1" key="2">
    <citation type="submission" date="2020-09" db="EMBL/GenBank/DDBJ databases">
        <authorList>
            <person name="Sun Q."/>
            <person name="Ohkuma M."/>
        </authorList>
    </citation>
    <scope>NUCLEOTIDE SEQUENCE</scope>
    <source>
        <strain evidence="1">JCM 19596</strain>
    </source>
</reference>
<dbReference type="EMBL" id="BMPG01000001">
    <property type="protein sequence ID" value="GGL47785.1"/>
    <property type="molecule type" value="Genomic_DNA"/>
</dbReference>
<comment type="caution">
    <text evidence="1">The sequence shown here is derived from an EMBL/GenBank/DDBJ whole genome shotgun (WGS) entry which is preliminary data.</text>
</comment>
<organism evidence="1 2">
    <name type="scientific">Halocalculus aciditolerans</name>
    <dbReference type="NCBI Taxonomy" id="1383812"/>
    <lineage>
        <taxon>Archaea</taxon>
        <taxon>Methanobacteriati</taxon>
        <taxon>Methanobacteriota</taxon>
        <taxon>Stenosarchaea group</taxon>
        <taxon>Halobacteria</taxon>
        <taxon>Halobacteriales</taxon>
        <taxon>Halobacteriaceae</taxon>
        <taxon>Halocalculus</taxon>
    </lineage>
</organism>